<reference evidence="1" key="1">
    <citation type="submission" date="2021-01" db="EMBL/GenBank/DDBJ databases">
        <authorList>
            <person name="Corre E."/>
            <person name="Pelletier E."/>
            <person name="Niang G."/>
            <person name="Scheremetjew M."/>
            <person name="Finn R."/>
            <person name="Kale V."/>
            <person name="Holt S."/>
            <person name="Cochrane G."/>
            <person name="Meng A."/>
            <person name="Brown T."/>
            <person name="Cohen L."/>
        </authorList>
    </citation>
    <scope>NUCLEOTIDE SEQUENCE</scope>
    <source>
        <strain evidence="1">Ras09</strain>
    </source>
</reference>
<name>A0A7S3FW65_9SPIT</name>
<evidence type="ECO:0000313" key="1">
    <source>
        <dbReference type="EMBL" id="CAE0230284.1"/>
    </source>
</evidence>
<organism evidence="1">
    <name type="scientific">Strombidium rassoulzadegani</name>
    <dbReference type="NCBI Taxonomy" id="1082188"/>
    <lineage>
        <taxon>Eukaryota</taxon>
        <taxon>Sar</taxon>
        <taxon>Alveolata</taxon>
        <taxon>Ciliophora</taxon>
        <taxon>Intramacronucleata</taxon>
        <taxon>Spirotrichea</taxon>
        <taxon>Oligotrichia</taxon>
        <taxon>Strombidiidae</taxon>
        <taxon>Strombidium</taxon>
    </lineage>
</organism>
<sequence>MASYRNDLLELLLGLGQVLLELVVDRDELLVLSLLLLDLAHEHLVLVEEVLVVEVERVDLGGLLVHLLLHLGDLLLLLLNLLVQNVHELLVVGVEAAVVVPAPVHLADGVDPDGPVQHVGRPLLHDLAQIAPVVLYLARLLPLRLLRVVLRCLAVDGGVADLAPALPTPAFEHVVEVRVGLHHLATAHFGLVLGLVVVLLPLDLLVLQVLLVEGADGHGGDVRVLLGLEHRDEHGEEEQALALHLEGVGLEPLVDVVGEVELLVAYPEALAAHLAVVLLDLELGQLGLVHLLALHHLELEVAVAGEEELADLGRHVDQAVRVRAQVLDRVHLLLTARLAREEGGEATAGARRRLLSL</sequence>
<proteinExistence type="predicted"/>
<protein>
    <submittedName>
        <fullName evidence="1">Uncharacterized protein</fullName>
    </submittedName>
</protein>
<dbReference type="AlphaFoldDB" id="A0A7S3FW65"/>
<gene>
    <name evidence="1" type="ORF">SRAS04492_LOCUS2071</name>
</gene>
<dbReference type="EMBL" id="HBIA01003938">
    <property type="protein sequence ID" value="CAE0230284.1"/>
    <property type="molecule type" value="Transcribed_RNA"/>
</dbReference>
<accession>A0A7S3FW65</accession>